<gene>
    <name evidence="6" type="ORF">GMORB2_0260</name>
</gene>
<dbReference type="InterPro" id="IPR029063">
    <property type="entry name" value="SAM-dependent_MTases_sf"/>
</dbReference>
<dbReference type="PANTHER" id="PTHR44942">
    <property type="entry name" value="METHYLTRANSF_11 DOMAIN-CONTAINING PROTEIN"/>
    <property type="match status" value="1"/>
</dbReference>
<evidence type="ECO:0000313" key="6">
    <source>
        <dbReference type="EMBL" id="KAF4126524.1"/>
    </source>
</evidence>
<keyword evidence="7" id="KW-1185">Reference proteome</keyword>
<keyword evidence="3" id="KW-0808">Transferase</keyword>
<evidence type="ECO:0000256" key="2">
    <source>
        <dbReference type="ARBA" id="ARBA00022603"/>
    </source>
</evidence>
<evidence type="ECO:0000256" key="4">
    <source>
        <dbReference type="SAM" id="MobiDB-lite"/>
    </source>
</evidence>
<organism evidence="6 7">
    <name type="scientific">Geosmithia morbida</name>
    <dbReference type="NCBI Taxonomy" id="1094350"/>
    <lineage>
        <taxon>Eukaryota</taxon>
        <taxon>Fungi</taxon>
        <taxon>Dikarya</taxon>
        <taxon>Ascomycota</taxon>
        <taxon>Pezizomycotina</taxon>
        <taxon>Sordariomycetes</taxon>
        <taxon>Hypocreomycetidae</taxon>
        <taxon>Hypocreales</taxon>
        <taxon>Bionectriaceae</taxon>
        <taxon>Geosmithia</taxon>
    </lineage>
</organism>
<accession>A0A9P4Z4J1</accession>
<dbReference type="GeneID" id="55966490"/>
<proteinExistence type="inferred from homology"/>
<dbReference type="Proteomes" id="UP000749293">
    <property type="component" value="Unassembled WGS sequence"/>
</dbReference>
<dbReference type="SUPFAM" id="SSF53335">
    <property type="entry name" value="S-adenosyl-L-methionine-dependent methyltransferases"/>
    <property type="match status" value="1"/>
</dbReference>
<keyword evidence="2" id="KW-0489">Methyltransferase</keyword>
<reference evidence="6" key="1">
    <citation type="submission" date="2020-03" db="EMBL/GenBank/DDBJ databases">
        <title>Site-based positive gene gene selection in Geosmithia morbida across the United States reveals a broad range of putative effectors and factors for local host and environmental adapation.</title>
        <authorList>
            <person name="Onufrak A."/>
            <person name="Murdoch R.W."/>
            <person name="Gazis R."/>
            <person name="Huff M."/>
            <person name="Staton M."/>
            <person name="Klingeman W."/>
            <person name="Hadziabdic D."/>
        </authorList>
    </citation>
    <scope>NUCLEOTIDE SEQUENCE</scope>
    <source>
        <strain evidence="6">1262</strain>
    </source>
</reference>
<dbReference type="CDD" id="cd02440">
    <property type="entry name" value="AdoMet_MTases"/>
    <property type="match status" value="1"/>
</dbReference>
<dbReference type="GO" id="GO:0032259">
    <property type="term" value="P:methylation"/>
    <property type="evidence" value="ECO:0007669"/>
    <property type="project" value="UniProtKB-KW"/>
</dbReference>
<name>A0A9P4Z4J1_9HYPO</name>
<feature type="domain" description="Methyltransferase type 11" evidence="5">
    <location>
        <begin position="63"/>
        <end position="157"/>
    </location>
</feature>
<protein>
    <submittedName>
        <fullName evidence="6">Trans-aconitate 3-methyltransferase</fullName>
    </submittedName>
</protein>
<dbReference type="InterPro" id="IPR051052">
    <property type="entry name" value="Diverse_substrate_MTase"/>
</dbReference>
<feature type="region of interest" description="Disordered" evidence="4">
    <location>
        <begin position="1"/>
        <end position="26"/>
    </location>
</feature>
<dbReference type="EMBL" id="JAANYQ010000001">
    <property type="protein sequence ID" value="KAF4126524.1"/>
    <property type="molecule type" value="Genomic_DNA"/>
</dbReference>
<comment type="similarity">
    <text evidence="1">Belongs to the methyltransferase superfamily.</text>
</comment>
<dbReference type="RefSeq" id="XP_035325176.1">
    <property type="nucleotide sequence ID" value="XM_035462246.1"/>
</dbReference>
<comment type="caution">
    <text evidence="6">The sequence shown here is derived from an EMBL/GenBank/DDBJ whole genome shotgun (WGS) entry which is preliminary data.</text>
</comment>
<dbReference type="Pfam" id="PF08241">
    <property type="entry name" value="Methyltransf_11"/>
    <property type="match status" value="1"/>
</dbReference>
<dbReference type="GO" id="GO:0008757">
    <property type="term" value="F:S-adenosylmethionine-dependent methyltransferase activity"/>
    <property type="evidence" value="ECO:0007669"/>
    <property type="project" value="InterPro"/>
</dbReference>
<dbReference type="AlphaFoldDB" id="A0A9P4Z4J1"/>
<evidence type="ECO:0000256" key="3">
    <source>
        <dbReference type="ARBA" id="ARBA00022679"/>
    </source>
</evidence>
<evidence type="ECO:0000313" key="7">
    <source>
        <dbReference type="Proteomes" id="UP000749293"/>
    </source>
</evidence>
<dbReference type="PANTHER" id="PTHR44942:SF4">
    <property type="entry name" value="METHYLTRANSFERASE TYPE 11 DOMAIN-CONTAINING PROTEIN"/>
    <property type="match status" value="1"/>
</dbReference>
<evidence type="ECO:0000259" key="5">
    <source>
        <dbReference type="Pfam" id="PF08241"/>
    </source>
</evidence>
<dbReference type="OrthoDB" id="10027013at2759"/>
<dbReference type="Gene3D" id="3.40.50.150">
    <property type="entry name" value="Vaccinia Virus protein VP39"/>
    <property type="match status" value="1"/>
</dbReference>
<dbReference type="InterPro" id="IPR013216">
    <property type="entry name" value="Methyltransf_11"/>
</dbReference>
<evidence type="ECO:0000256" key="1">
    <source>
        <dbReference type="ARBA" id="ARBA00008361"/>
    </source>
</evidence>
<sequence length="326" mass="35856">MSTFGRNNNSRHRVASPQHRTDIPTRRATFSAAGYAAARPSYPPILFKRVLDYHEGAGFGTVVDLGCGHGLVARELGGHFERAVGVDPSAGMIRQASESTPQGSNITFRQSRSEDLSFLADGSVDLAVAAQAAHWFDYGKAWPELARVVRSGGSLAFWGYKDNVLIGHPQANAIFDAFCYGKDDVAPGIEGMDKYWERPGRDILRRLLRDIEPPVSDWQGVKRIVCDVDASVKEEDIPGGGEAWLRKKLTLGGFESYVRTFSAFQGWKDANPGMVSRADGGQGDLVDLLMDRVVEAEPEWKVLGDGWRDAEVETVWGTCILLAKRR</sequence>